<dbReference type="InterPro" id="IPR010982">
    <property type="entry name" value="Lambda_DNA-bd_dom_sf"/>
</dbReference>
<dbReference type="PANTHER" id="PTHR46558:SF11">
    <property type="entry name" value="HTH-TYPE TRANSCRIPTIONAL REGULATOR XRE"/>
    <property type="match status" value="1"/>
</dbReference>
<feature type="domain" description="HTH cro/C1-type" evidence="2">
    <location>
        <begin position="7"/>
        <end position="61"/>
    </location>
</feature>
<name>A0A7M2RDU0_9FIRM</name>
<dbReference type="CDD" id="cd00093">
    <property type="entry name" value="HTH_XRE"/>
    <property type="match status" value="1"/>
</dbReference>
<reference evidence="3 4" key="1">
    <citation type="submission" date="2020-10" db="EMBL/GenBank/DDBJ databases">
        <title>Blautia liquoris sp.nov., isolated from the mud in a fermentation cellar used for the production of Chinese strong-flavoured liquor.</title>
        <authorList>
            <person name="Lu L."/>
        </authorList>
    </citation>
    <scope>NUCLEOTIDE SEQUENCE [LARGE SCALE GENOMIC DNA]</scope>
    <source>
        <strain evidence="3 4">LZLJ-3</strain>
    </source>
</reference>
<dbReference type="Pfam" id="PF01381">
    <property type="entry name" value="HTH_3"/>
    <property type="match status" value="1"/>
</dbReference>
<dbReference type="GO" id="GO:0003677">
    <property type="term" value="F:DNA binding"/>
    <property type="evidence" value="ECO:0007669"/>
    <property type="project" value="UniProtKB-KW"/>
</dbReference>
<dbReference type="Proteomes" id="UP000593601">
    <property type="component" value="Chromosome"/>
</dbReference>
<evidence type="ECO:0000256" key="1">
    <source>
        <dbReference type="ARBA" id="ARBA00023125"/>
    </source>
</evidence>
<organism evidence="3 4">
    <name type="scientific">Blautia liquoris</name>
    <dbReference type="NCBI Taxonomy" id="2779518"/>
    <lineage>
        <taxon>Bacteria</taxon>
        <taxon>Bacillati</taxon>
        <taxon>Bacillota</taxon>
        <taxon>Clostridia</taxon>
        <taxon>Lachnospirales</taxon>
        <taxon>Lachnospiraceae</taxon>
        <taxon>Blautia</taxon>
    </lineage>
</organism>
<sequence length="160" mass="18547">MTAGEKIRYYREMYGLSQEKLGQLADINSATIKKYEYGIRNPKIEQLKKIADAFGISICLFLDFDIETVSDIMSLLFKLEDETDMCFEAIQDDAGNFIPESVKLSFQNQDINERLCTYLKEKHSLEEKCQKARTPLDDELTKLKMHLSDDSMVTKKKKHC</sequence>
<dbReference type="KEGG" id="bliq:INP51_08700"/>
<dbReference type="SUPFAM" id="SSF47413">
    <property type="entry name" value="lambda repressor-like DNA-binding domains"/>
    <property type="match status" value="1"/>
</dbReference>
<accession>A0A7M2RDU0</accession>
<evidence type="ECO:0000313" key="3">
    <source>
        <dbReference type="EMBL" id="QOV18134.1"/>
    </source>
</evidence>
<evidence type="ECO:0000259" key="2">
    <source>
        <dbReference type="PROSITE" id="PS50943"/>
    </source>
</evidence>
<dbReference type="AlphaFoldDB" id="A0A7M2RDU0"/>
<keyword evidence="1" id="KW-0238">DNA-binding</keyword>
<protein>
    <submittedName>
        <fullName evidence="3">Helix-turn-helix transcriptional regulator</fullName>
    </submittedName>
</protein>
<dbReference type="PROSITE" id="PS50943">
    <property type="entry name" value="HTH_CROC1"/>
    <property type="match status" value="1"/>
</dbReference>
<dbReference type="RefSeq" id="WP_193734496.1">
    <property type="nucleotide sequence ID" value="NZ_CP063304.1"/>
</dbReference>
<evidence type="ECO:0000313" key="4">
    <source>
        <dbReference type="Proteomes" id="UP000593601"/>
    </source>
</evidence>
<keyword evidence="4" id="KW-1185">Reference proteome</keyword>
<dbReference type="EMBL" id="CP063304">
    <property type="protein sequence ID" value="QOV18134.1"/>
    <property type="molecule type" value="Genomic_DNA"/>
</dbReference>
<dbReference type="Gene3D" id="1.10.260.40">
    <property type="entry name" value="lambda repressor-like DNA-binding domains"/>
    <property type="match status" value="1"/>
</dbReference>
<dbReference type="SMART" id="SM00530">
    <property type="entry name" value="HTH_XRE"/>
    <property type="match status" value="1"/>
</dbReference>
<dbReference type="InterPro" id="IPR001387">
    <property type="entry name" value="Cro/C1-type_HTH"/>
</dbReference>
<dbReference type="PANTHER" id="PTHR46558">
    <property type="entry name" value="TRACRIPTIONAL REGULATORY PROTEIN-RELATED-RELATED"/>
    <property type="match status" value="1"/>
</dbReference>
<gene>
    <name evidence="3" type="ORF">INP51_08700</name>
</gene>
<proteinExistence type="predicted"/>